<evidence type="ECO:0000313" key="2">
    <source>
        <dbReference type="Proteomes" id="UP000078492"/>
    </source>
</evidence>
<dbReference type="Proteomes" id="UP000078492">
    <property type="component" value="Unassembled WGS sequence"/>
</dbReference>
<name>A0A195EMV3_9HYME</name>
<gene>
    <name evidence="1" type="ORF">ALC57_01336</name>
</gene>
<keyword evidence="2" id="KW-1185">Reference proteome</keyword>
<dbReference type="EMBL" id="KQ978691">
    <property type="protein sequence ID" value="KYN29214.1"/>
    <property type="molecule type" value="Genomic_DNA"/>
</dbReference>
<proteinExistence type="predicted"/>
<protein>
    <submittedName>
        <fullName evidence="1">Uncharacterized protein</fullName>
    </submittedName>
</protein>
<dbReference type="AlphaFoldDB" id="A0A195EMV3"/>
<organism evidence="1 2">
    <name type="scientific">Trachymyrmex cornetzi</name>
    <dbReference type="NCBI Taxonomy" id="471704"/>
    <lineage>
        <taxon>Eukaryota</taxon>
        <taxon>Metazoa</taxon>
        <taxon>Ecdysozoa</taxon>
        <taxon>Arthropoda</taxon>
        <taxon>Hexapoda</taxon>
        <taxon>Insecta</taxon>
        <taxon>Pterygota</taxon>
        <taxon>Neoptera</taxon>
        <taxon>Endopterygota</taxon>
        <taxon>Hymenoptera</taxon>
        <taxon>Apocrita</taxon>
        <taxon>Aculeata</taxon>
        <taxon>Formicoidea</taxon>
        <taxon>Formicidae</taxon>
        <taxon>Myrmicinae</taxon>
        <taxon>Trachymyrmex</taxon>
    </lineage>
</organism>
<evidence type="ECO:0000313" key="1">
    <source>
        <dbReference type="EMBL" id="KYN29214.1"/>
    </source>
</evidence>
<accession>A0A195EMV3</accession>
<sequence>MYACFIGTNGMSNPTIRAIVPDHAPAAFSITSMMAMKKMDKNTLQPFLSADFFNAFTNMAGSIVPSVGQYIAAWNAFLSIRGNFSFASTGSIMYPSIPKFLQLTVWDNANNTLLTLISYQNISIAKYAVVTEKIGFLFFGESVNTFLKKSTEMPLQTQITISRNE</sequence>
<reference evidence="1 2" key="1">
    <citation type="submission" date="2015-09" db="EMBL/GenBank/DDBJ databases">
        <title>Trachymyrmex cornetzi WGS genome.</title>
        <authorList>
            <person name="Nygaard S."/>
            <person name="Hu H."/>
            <person name="Boomsma J."/>
            <person name="Zhang G."/>
        </authorList>
    </citation>
    <scope>NUCLEOTIDE SEQUENCE [LARGE SCALE GENOMIC DNA]</scope>
    <source>
        <strain evidence="1">Tcor2-1</strain>
        <tissue evidence="1">Whole body</tissue>
    </source>
</reference>